<reference evidence="1 2" key="1">
    <citation type="submission" date="2019-03" db="EMBL/GenBank/DDBJ databases">
        <title>Single cell metagenomics reveals metabolic interactions within the superorganism composed of flagellate Streblomastix strix and complex community of Bacteroidetes bacteria on its surface.</title>
        <authorList>
            <person name="Treitli S.C."/>
            <person name="Kolisko M."/>
            <person name="Husnik F."/>
            <person name="Keeling P."/>
            <person name="Hampl V."/>
        </authorList>
    </citation>
    <scope>NUCLEOTIDE SEQUENCE [LARGE SCALE GENOMIC DNA]</scope>
    <source>
        <strain evidence="1">ST1C</strain>
    </source>
</reference>
<dbReference type="EMBL" id="SNRW01038002">
    <property type="protein sequence ID" value="KAA6353497.1"/>
    <property type="molecule type" value="Genomic_DNA"/>
</dbReference>
<protein>
    <submittedName>
        <fullName evidence="1">Uncharacterized protein</fullName>
    </submittedName>
</protein>
<dbReference type="AlphaFoldDB" id="A0A5J4T5J6"/>
<comment type="caution">
    <text evidence="1">The sequence shown here is derived from an EMBL/GenBank/DDBJ whole genome shotgun (WGS) entry which is preliminary data.</text>
</comment>
<proteinExistence type="predicted"/>
<dbReference type="Proteomes" id="UP000324800">
    <property type="component" value="Unassembled WGS sequence"/>
</dbReference>
<name>A0A5J4T5J6_9EUKA</name>
<accession>A0A5J4T5J6</accession>
<feature type="non-terminal residue" evidence="1">
    <location>
        <position position="81"/>
    </location>
</feature>
<evidence type="ECO:0000313" key="2">
    <source>
        <dbReference type="Proteomes" id="UP000324800"/>
    </source>
</evidence>
<organism evidence="1 2">
    <name type="scientific">Streblomastix strix</name>
    <dbReference type="NCBI Taxonomy" id="222440"/>
    <lineage>
        <taxon>Eukaryota</taxon>
        <taxon>Metamonada</taxon>
        <taxon>Preaxostyla</taxon>
        <taxon>Oxymonadida</taxon>
        <taxon>Streblomastigidae</taxon>
        <taxon>Streblomastix</taxon>
    </lineage>
</organism>
<evidence type="ECO:0000313" key="1">
    <source>
        <dbReference type="EMBL" id="KAA6353497.1"/>
    </source>
</evidence>
<sequence>MFRQELSGHEDFIHETEKEQIDYQFQEEDSDKFEDPLPQLKRRARHKRDKQATKAKAVQKPVIQTRIRKKAAYILKDQQTR</sequence>
<gene>
    <name evidence="1" type="ORF">EZS28_050976</name>
</gene>